<dbReference type="PANTHER" id="PTHR43328:SF1">
    <property type="entry name" value="N-ACETYLTRANSFERASE DOMAIN-CONTAINING PROTEIN"/>
    <property type="match status" value="1"/>
</dbReference>
<dbReference type="PROSITE" id="PS51186">
    <property type="entry name" value="GNAT"/>
    <property type="match status" value="1"/>
</dbReference>
<protein>
    <submittedName>
        <fullName evidence="2">GNAT family N-acetyltransferase</fullName>
    </submittedName>
</protein>
<dbReference type="EMBL" id="QROF01000015">
    <property type="protein sequence ID" value="RHL02169.1"/>
    <property type="molecule type" value="Genomic_DNA"/>
</dbReference>
<dbReference type="GO" id="GO:0016747">
    <property type="term" value="F:acyltransferase activity, transferring groups other than amino-acyl groups"/>
    <property type="evidence" value="ECO:0007669"/>
    <property type="project" value="InterPro"/>
</dbReference>
<evidence type="ECO:0000313" key="3">
    <source>
        <dbReference type="Proteomes" id="UP000286181"/>
    </source>
</evidence>
<proteinExistence type="predicted"/>
<accession>A0A415I3F5</accession>
<dbReference type="Gene3D" id="3.40.630.30">
    <property type="match status" value="1"/>
</dbReference>
<dbReference type="PANTHER" id="PTHR43328">
    <property type="entry name" value="ACETYLTRANSFERASE-RELATED"/>
    <property type="match status" value="1"/>
</dbReference>
<dbReference type="SUPFAM" id="SSF55729">
    <property type="entry name" value="Acyl-CoA N-acyltransferases (Nat)"/>
    <property type="match status" value="1"/>
</dbReference>
<keyword evidence="2" id="KW-0808">Transferase</keyword>
<feature type="domain" description="N-acetyltransferase" evidence="1">
    <location>
        <begin position="36"/>
        <end position="190"/>
    </location>
</feature>
<dbReference type="AlphaFoldDB" id="A0A415I3F5"/>
<gene>
    <name evidence="2" type="ORF">DW038_13725</name>
</gene>
<dbReference type="RefSeq" id="WP_118372369.1">
    <property type="nucleotide sequence ID" value="NZ_QROF01000015.1"/>
</dbReference>
<evidence type="ECO:0000259" key="1">
    <source>
        <dbReference type="PROSITE" id="PS51186"/>
    </source>
</evidence>
<reference evidence="2 3" key="1">
    <citation type="submission" date="2018-08" db="EMBL/GenBank/DDBJ databases">
        <title>A genome reference for cultivated species of the human gut microbiota.</title>
        <authorList>
            <person name="Zou Y."/>
            <person name="Xue W."/>
            <person name="Luo G."/>
        </authorList>
    </citation>
    <scope>NUCLEOTIDE SEQUENCE [LARGE SCALE GENOMIC DNA]</scope>
    <source>
        <strain evidence="2 3">AF39-14AC</strain>
    </source>
</reference>
<dbReference type="Pfam" id="PF00583">
    <property type="entry name" value="Acetyltransf_1"/>
    <property type="match status" value="1"/>
</dbReference>
<evidence type="ECO:0000313" key="2">
    <source>
        <dbReference type="EMBL" id="RHL02169.1"/>
    </source>
</evidence>
<dbReference type="InterPro" id="IPR000182">
    <property type="entry name" value="GNAT_dom"/>
</dbReference>
<name>A0A415I3F5_9FIRM</name>
<dbReference type="CDD" id="cd04301">
    <property type="entry name" value="NAT_SF"/>
    <property type="match status" value="1"/>
</dbReference>
<dbReference type="Proteomes" id="UP000286181">
    <property type="component" value="Unassembled WGS sequence"/>
</dbReference>
<comment type="caution">
    <text evidence="2">The sequence shown here is derived from an EMBL/GenBank/DDBJ whole genome shotgun (WGS) entry which is preliminary data.</text>
</comment>
<organism evidence="2 3">
    <name type="scientific">Agathobacter rectalis</name>
    <dbReference type="NCBI Taxonomy" id="39491"/>
    <lineage>
        <taxon>Bacteria</taxon>
        <taxon>Bacillati</taxon>
        <taxon>Bacillota</taxon>
        <taxon>Clostridia</taxon>
        <taxon>Lachnospirales</taxon>
        <taxon>Lachnospiraceae</taxon>
        <taxon>Agathobacter</taxon>
    </lineage>
</organism>
<sequence length="191" mass="22258">MKGKFEMLIKELNFNLKNGKSALFRSPNKSDADGFLNILRTSVIETDYLLRYPEECDVYTIEHEAEYIDKMNRSIRDALLICIVDKKVVGYFQLFCESNLKTRHRANVSLVILKKYWNLGIGSIMFDIMIQYAKNDPYLLQLELDYTEGNTRAKHLYEKMGFINIGFIPNATRAKNGTMLKDFLMIKELTD</sequence>
<dbReference type="InterPro" id="IPR016181">
    <property type="entry name" value="Acyl_CoA_acyltransferase"/>
</dbReference>